<evidence type="ECO:0000313" key="3">
    <source>
        <dbReference type="Proteomes" id="UP001213979"/>
    </source>
</evidence>
<dbReference type="EMBL" id="JARTLI010000008">
    <property type="protein sequence ID" value="MED5051667.1"/>
    <property type="molecule type" value="Genomic_DNA"/>
</dbReference>
<gene>
    <name evidence="2" type="ORF">P9850_07295</name>
    <name evidence="1" type="ORF">PNH38_16745</name>
</gene>
<evidence type="ECO:0000313" key="1">
    <source>
        <dbReference type="EMBL" id="MDE8565495.1"/>
    </source>
</evidence>
<name>A0ABD5ITM0_9BACL</name>
<reference evidence="1 3" key="1">
    <citation type="submission" date="2023-01" db="EMBL/GenBank/DDBJ databases">
        <title>Genome-based reclassification of Anoxybacillus geothermalis as a later heterotypic synonym of Anoxybacillus rupiensis.</title>
        <authorList>
            <person name="Inan Bektas K."/>
            <person name="Canakci S."/>
            <person name="Belduz A.A."/>
            <person name="Guler H.H."/>
        </authorList>
    </citation>
    <scope>NUCLEOTIDE SEQUENCE [LARGE SCALE GENOMIC DNA]</scope>
    <source>
        <strain evidence="1 3">DSM 17127</strain>
    </source>
</reference>
<organism evidence="2 4">
    <name type="scientific">Anoxybacteroides rupiense</name>
    <dbReference type="NCBI Taxonomy" id="311460"/>
    <lineage>
        <taxon>Bacteria</taxon>
        <taxon>Bacillati</taxon>
        <taxon>Bacillota</taxon>
        <taxon>Bacilli</taxon>
        <taxon>Bacillales</taxon>
        <taxon>Anoxybacillaceae</taxon>
        <taxon>Anoxybacteroides</taxon>
    </lineage>
</organism>
<dbReference type="AlphaFoldDB" id="A0ABD5ITM0"/>
<evidence type="ECO:0000313" key="2">
    <source>
        <dbReference type="EMBL" id="MED5051667.1"/>
    </source>
</evidence>
<dbReference type="Proteomes" id="UP001213979">
    <property type="component" value="Unassembled WGS sequence"/>
</dbReference>
<dbReference type="Proteomes" id="UP001339962">
    <property type="component" value="Unassembled WGS sequence"/>
</dbReference>
<proteinExistence type="predicted"/>
<protein>
    <submittedName>
        <fullName evidence="2">Uncharacterized protein</fullName>
    </submittedName>
</protein>
<dbReference type="EMBL" id="JAQOTG010000024">
    <property type="protein sequence ID" value="MDE8565495.1"/>
    <property type="molecule type" value="Genomic_DNA"/>
</dbReference>
<accession>A0ABD5ITM0</accession>
<keyword evidence="3" id="KW-1185">Reference proteome</keyword>
<comment type="caution">
    <text evidence="2">The sequence shown here is derived from an EMBL/GenBank/DDBJ whole genome shotgun (WGS) entry which is preliminary data.</text>
</comment>
<evidence type="ECO:0000313" key="4">
    <source>
        <dbReference type="Proteomes" id="UP001339962"/>
    </source>
</evidence>
<sequence length="46" mass="5394">MDETCFYCQSECADQVHYVSFYTADEEQEKALCAECYQEWLQGIKG</sequence>
<reference evidence="2 4" key="2">
    <citation type="submission" date="2023-03" db="EMBL/GenBank/DDBJ databases">
        <title>Bacillus Genome Sequencing.</title>
        <authorList>
            <person name="Dunlap C."/>
        </authorList>
    </citation>
    <scope>NUCLEOTIDE SEQUENCE [LARGE SCALE GENOMIC DNA]</scope>
    <source>
        <strain evidence="2 4">NRS-38</strain>
    </source>
</reference>
<dbReference type="RefSeq" id="WP_172798639.1">
    <property type="nucleotide sequence ID" value="NZ_JACIDF010000001.1"/>
</dbReference>